<dbReference type="KEGG" id="vg:18559780"/>
<organism evidence="2 3">
    <name type="scientific">Rhodococcus phage ReqiPoco6</name>
    <dbReference type="NCBI Taxonomy" id="691964"/>
    <lineage>
        <taxon>Viruses</taxon>
        <taxon>Duplodnaviria</taxon>
        <taxon>Heunggongvirae</taxon>
        <taxon>Uroviricota</taxon>
        <taxon>Caudoviricetes</taxon>
        <taxon>Pepyhexavirus</taxon>
        <taxon>Pepyhexavirus poco6</taxon>
    </lineage>
</organism>
<sequence length="294" mass="33462">MNSNTGIIVASSLASCAVGAGAAYFLTKKHVTNQYEVLMEEEVEKAKLYYSQLHKTGDFSDPVKLAEERLGSDDISDEDDSEEESDGTDDSEVVVTERVEITREERVNYNNIQQQYVGDDSVPERHIPKRDFPRPVSHPEDGESMESFERRLIKQASDEVREKAELSGEEDIVRRNIFDTHGRLPSEEELDTSMRGNGEPYILTRQEFEDCDLDYDQNTLTYFEGDNILVDERNDPINNGVETIIGGEHNLRFGHWSEDANVLYIRNDRLSIDFEIVRSSGTYAEEVLGYTPGE</sequence>
<evidence type="ECO:0000313" key="3">
    <source>
        <dbReference type="Proteomes" id="UP000001057"/>
    </source>
</evidence>
<keyword evidence="3" id="KW-1185">Reference proteome</keyword>
<gene>
    <name evidence="2" type="ORF">Poco6gene070</name>
</gene>
<dbReference type="OrthoDB" id="27128at10239"/>
<proteinExistence type="predicted"/>
<dbReference type="GeneID" id="18559780"/>
<feature type="region of interest" description="Disordered" evidence="1">
    <location>
        <begin position="70"/>
        <end position="92"/>
    </location>
</feature>
<reference evidence="2 3" key="1">
    <citation type="journal article" date="2011" name="Appl. Environ. Microbiol.">
        <title>Genomic and functional analyses of Rhodococcus equi phages ReqiPepy6, ReqiPoco6, ReqiPine5, and ReqiDocB7.</title>
        <authorList>
            <person name="Summer E.J."/>
            <person name="Liu M."/>
            <person name="Gill J.J."/>
            <person name="Grant M."/>
            <person name="Chan-Cortes T.N."/>
            <person name="Ferguson L."/>
            <person name="Janes C."/>
            <person name="Lange K."/>
            <person name="Bertoli M."/>
            <person name="Moore C."/>
            <person name="Orchard R.C."/>
            <person name="Cohen N."/>
            <person name="Young R."/>
        </authorList>
    </citation>
    <scope>NUCLEOTIDE SEQUENCE [LARGE SCALE GENOMIC DNA]</scope>
</reference>
<dbReference type="RefSeq" id="YP_009012651.1">
    <property type="nucleotide sequence ID" value="NC_023694.1"/>
</dbReference>
<accession>D4P7T8</accession>
<evidence type="ECO:0000256" key="1">
    <source>
        <dbReference type="SAM" id="MobiDB-lite"/>
    </source>
</evidence>
<dbReference type="EMBL" id="GU580942">
    <property type="protein sequence ID" value="ADD81068.1"/>
    <property type="molecule type" value="Genomic_DNA"/>
</dbReference>
<evidence type="ECO:0000313" key="2">
    <source>
        <dbReference type="EMBL" id="ADD81068.1"/>
    </source>
</evidence>
<name>D4P7T8_9CAUD</name>
<feature type="compositionally biased region" description="Acidic residues" evidence="1">
    <location>
        <begin position="74"/>
        <end position="92"/>
    </location>
</feature>
<feature type="region of interest" description="Disordered" evidence="1">
    <location>
        <begin position="122"/>
        <end position="146"/>
    </location>
</feature>
<protein>
    <submittedName>
        <fullName evidence="2">Gp070</fullName>
    </submittedName>
</protein>
<dbReference type="Proteomes" id="UP000001057">
    <property type="component" value="Segment"/>
</dbReference>